<reference evidence="2 3" key="1">
    <citation type="submission" date="2018-03" db="EMBL/GenBank/DDBJ databases">
        <title>The draft genome of Sphingosinicella sp. GL-C-18.</title>
        <authorList>
            <person name="Liu L."/>
            <person name="Li L."/>
            <person name="Liang L."/>
            <person name="Zhang X."/>
            <person name="Wang T."/>
        </authorList>
    </citation>
    <scope>NUCLEOTIDE SEQUENCE [LARGE SCALE GENOMIC DNA]</scope>
    <source>
        <strain evidence="2 3">GL-C-18</strain>
    </source>
</reference>
<comment type="caution">
    <text evidence="2">The sequence shown here is derived from an EMBL/GenBank/DDBJ whole genome shotgun (WGS) entry which is preliminary data.</text>
</comment>
<keyword evidence="3" id="KW-1185">Reference proteome</keyword>
<feature type="region of interest" description="Disordered" evidence="1">
    <location>
        <begin position="60"/>
        <end position="82"/>
    </location>
</feature>
<proteinExistence type="predicted"/>
<protein>
    <submittedName>
        <fullName evidence="2">Uncharacterized protein</fullName>
    </submittedName>
</protein>
<dbReference type="RefSeq" id="WP_106512087.1">
    <property type="nucleotide sequence ID" value="NZ_PXYI01000002.1"/>
</dbReference>
<feature type="region of interest" description="Disordered" evidence="1">
    <location>
        <begin position="117"/>
        <end position="141"/>
    </location>
</feature>
<dbReference type="EMBL" id="PXYI01000002">
    <property type="protein sequence ID" value="PSJ41922.1"/>
    <property type="molecule type" value="Genomic_DNA"/>
</dbReference>
<accession>A0A2P7QVD2</accession>
<name>A0A2P7QVD2_9SPHN</name>
<evidence type="ECO:0000256" key="1">
    <source>
        <dbReference type="SAM" id="MobiDB-lite"/>
    </source>
</evidence>
<organism evidence="2 3">
    <name type="scientific">Allosphingosinicella deserti</name>
    <dbReference type="NCBI Taxonomy" id="2116704"/>
    <lineage>
        <taxon>Bacteria</taxon>
        <taxon>Pseudomonadati</taxon>
        <taxon>Pseudomonadota</taxon>
        <taxon>Alphaproteobacteria</taxon>
        <taxon>Sphingomonadales</taxon>
        <taxon>Sphingomonadaceae</taxon>
        <taxon>Allosphingosinicella</taxon>
    </lineage>
</organism>
<evidence type="ECO:0000313" key="2">
    <source>
        <dbReference type="EMBL" id="PSJ41922.1"/>
    </source>
</evidence>
<sequence length="141" mass="14765">MSDEAIFVQALESCSDLHGRLSAALKDQLSPRQAADAFRTMTAQAKPRFMSMLAQIRTDRASLRSTEEGSSAPLGQSSLDPANPAHCEIAFSLLVSMTEIASPAHCARSPAAACRDKSASGANATRRCGRGTKGRVAAAEG</sequence>
<gene>
    <name evidence="2" type="ORF">C7I55_06570</name>
</gene>
<dbReference type="AlphaFoldDB" id="A0A2P7QVD2"/>
<dbReference type="Proteomes" id="UP000241167">
    <property type="component" value="Unassembled WGS sequence"/>
</dbReference>
<evidence type="ECO:0000313" key="3">
    <source>
        <dbReference type="Proteomes" id="UP000241167"/>
    </source>
</evidence>